<sequence length="435" mass="47145">MGSMLEIIAVHPESVGRELDIEAGDFLLEVNGHAIRDLIDARFYLADSPLLLQIEKADGDLWELEIELGVGDDLGLEFAHPEPSRCGNNCQFCYVHQLPRGLRSTLYIKDEDYRFSFLYGAYVTLANLAESDLRRILEQRLSPLYVSVHAVTPEIRNHLLGKQAPPVLPLLKKLVSGGITLHTQIVLCPGINDGAVLQESISALADLRPGIESLAVVPVGLTGHRQALPSLRTPSRAEAERVLDLIEDRQRQFRTDGGRFVFAADEFYLKAQRPLPSAEHYEGFPQLENGIGLIAAFRQGTKAALREASGLPPLRLTTITGRSFYPELQAFADQLAACSEVDLQVLAVPSCLLGGEISVAGLICGEDILSHLQGVDLGVGLLLPDIVLRDGSDQLLDDLSPAELSARLGCPVTVIDATAPGLVAGIRSFLSGENL</sequence>
<dbReference type="Pfam" id="PF17820">
    <property type="entry name" value="PDZ_6"/>
    <property type="match status" value="1"/>
</dbReference>
<dbReference type="InterPro" id="IPR041489">
    <property type="entry name" value="PDZ_6"/>
</dbReference>
<name>A0A2K2HCJ7_9BACT</name>
<protein>
    <submittedName>
        <fullName evidence="4">DUF512 domain-containing protein</fullName>
    </submittedName>
</protein>
<reference evidence="4 5" key="1">
    <citation type="journal article" date="2018" name="Genome Announc.">
        <title>Genome Sequence of Geothermobacter sp. HR-1 Iron Reducer from the Loihi Seamount.</title>
        <authorList>
            <person name="Smith H."/>
            <person name="Abuyen K."/>
            <person name="Tremblay J."/>
            <person name="Savalia P."/>
            <person name="Perez-Rodriguez I."/>
            <person name="Emerson D."/>
            <person name="Tully B."/>
            <person name="Amend J."/>
        </authorList>
    </citation>
    <scope>NUCLEOTIDE SEQUENCE [LARGE SCALE GENOMIC DNA]</scope>
    <source>
        <strain evidence="4 5">HR-1</strain>
    </source>
</reference>
<dbReference type="SUPFAM" id="SSF50156">
    <property type="entry name" value="PDZ domain-like"/>
    <property type="match status" value="1"/>
</dbReference>
<dbReference type="Pfam" id="PF19238">
    <property type="entry name" value="Radical_SAM_2"/>
    <property type="match status" value="1"/>
</dbReference>
<feature type="domain" description="DUF512" evidence="1">
    <location>
        <begin position="217"/>
        <end position="416"/>
    </location>
</feature>
<dbReference type="InterPro" id="IPR045375">
    <property type="entry name" value="Put_radical_SAM-like_N"/>
</dbReference>
<evidence type="ECO:0000259" key="2">
    <source>
        <dbReference type="Pfam" id="PF17820"/>
    </source>
</evidence>
<proteinExistence type="predicted"/>
<dbReference type="InterPro" id="IPR058240">
    <property type="entry name" value="rSAM_sf"/>
</dbReference>
<evidence type="ECO:0000259" key="3">
    <source>
        <dbReference type="Pfam" id="PF19238"/>
    </source>
</evidence>
<evidence type="ECO:0000313" key="4">
    <source>
        <dbReference type="EMBL" id="PNU20959.1"/>
    </source>
</evidence>
<feature type="domain" description="Putative radical SAM N-terminal" evidence="3">
    <location>
        <begin position="71"/>
        <end position="214"/>
    </location>
</feature>
<evidence type="ECO:0000313" key="5">
    <source>
        <dbReference type="Proteomes" id="UP000236340"/>
    </source>
</evidence>
<dbReference type="InterPro" id="IPR007549">
    <property type="entry name" value="DUF512"/>
</dbReference>
<dbReference type="Proteomes" id="UP000236340">
    <property type="component" value="Unassembled WGS sequence"/>
</dbReference>
<dbReference type="EMBL" id="PPFX01000007">
    <property type="protein sequence ID" value="PNU20959.1"/>
    <property type="molecule type" value="Genomic_DNA"/>
</dbReference>
<accession>A0A2K2HCJ7</accession>
<dbReference type="Pfam" id="PF04459">
    <property type="entry name" value="DUF512"/>
    <property type="match status" value="1"/>
</dbReference>
<evidence type="ECO:0000259" key="1">
    <source>
        <dbReference type="Pfam" id="PF04459"/>
    </source>
</evidence>
<feature type="domain" description="PDZ" evidence="2">
    <location>
        <begin position="7"/>
        <end position="55"/>
    </location>
</feature>
<organism evidence="4 5">
    <name type="scientific">Geothermobacter hydrogeniphilus</name>
    <dbReference type="NCBI Taxonomy" id="1969733"/>
    <lineage>
        <taxon>Bacteria</taxon>
        <taxon>Pseudomonadati</taxon>
        <taxon>Thermodesulfobacteriota</taxon>
        <taxon>Desulfuromonadia</taxon>
        <taxon>Desulfuromonadales</taxon>
        <taxon>Geothermobacteraceae</taxon>
        <taxon>Geothermobacter</taxon>
    </lineage>
</organism>
<dbReference type="InterPro" id="IPR036034">
    <property type="entry name" value="PDZ_sf"/>
</dbReference>
<dbReference type="InterPro" id="IPR013785">
    <property type="entry name" value="Aldolase_TIM"/>
</dbReference>
<dbReference type="Gene3D" id="3.20.20.70">
    <property type="entry name" value="Aldolase class I"/>
    <property type="match status" value="1"/>
</dbReference>
<dbReference type="SUPFAM" id="SSF102114">
    <property type="entry name" value="Radical SAM enzymes"/>
    <property type="match status" value="1"/>
</dbReference>
<gene>
    <name evidence="4" type="ORF">C2E25_05070</name>
</gene>
<dbReference type="AlphaFoldDB" id="A0A2K2HCJ7"/>
<comment type="caution">
    <text evidence="4">The sequence shown here is derived from an EMBL/GenBank/DDBJ whole genome shotgun (WGS) entry which is preliminary data.</text>
</comment>